<dbReference type="InterPro" id="IPR015915">
    <property type="entry name" value="Kelch-typ_b-propeller"/>
</dbReference>
<dbReference type="EMBL" id="CAMXCT010001043">
    <property type="protein sequence ID" value="CAI3986077.1"/>
    <property type="molecule type" value="Genomic_DNA"/>
</dbReference>
<dbReference type="AlphaFoldDB" id="A0A9P1FTR8"/>
<protein>
    <submittedName>
        <fullName evidence="5">Splicing factor 45</fullName>
    </submittedName>
</protein>
<dbReference type="SUPFAM" id="SSF117281">
    <property type="entry name" value="Kelch motif"/>
    <property type="match status" value="2"/>
</dbReference>
<reference evidence="4" key="2">
    <citation type="submission" date="2024-04" db="EMBL/GenBank/DDBJ databases">
        <authorList>
            <person name="Chen Y."/>
            <person name="Shah S."/>
            <person name="Dougan E. K."/>
            <person name="Thang M."/>
            <person name="Chan C."/>
        </authorList>
    </citation>
    <scope>NUCLEOTIDE SEQUENCE [LARGE SCALE GENOMIC DNA]</scope>
</reference>
<comment type="caution">
    <text evidence="3">The sequence shown here is derived from an EMBL/GenBank/DDBJ whole genome shotgun (WGS) entry which is preliminary data.</text>
</comment>
<reference evidence="3" key="1">
    <citation type="submission" date="2022-10" db="EMBL/GenBank/DDBJ databases">
        <authorList>
            <person name="Chen Y."/>
            <person name="Dougan E. K."/>
            <person name="Chan C."/>
            <person name="Rhodes N."/>
            <person name="Thang M."/>
        </authorList>
    </citation>
    <scope>NUCLEOTIDE SEQUENCE</scope>
</reference>
<dbReference type="Proteomes" id="UP001152797">
    <property type="component" value="Unassembled WGS sequence"/>
</dbReference>
<proteinExistence type="predicted"/>
<keyword evidence="6" id="KW-1185">Reference proteome</keyword>
<name>A0A9P1FTR8_9DINO</name>
<evidence type="ECO:0000256" key="2">
    <source>
        <dbReference type="ARBA" id="ARBA00022737"/>
    </source>
</evidence>
<evidence type="ECO:0000313" key="3">
    <source>
        <dbReference type="EMBL" id="CAI3986077.1"/>
    </source>
</evidence>
<dbReference type="Pfam" id="PF24681">
    <property type="entry name" value="Kelch_KLHDC2_KLHL20_DRC7"/>
    <property type="match status" value="1"/>
</dbReference>
<keyword evidence="2" id="KW-0677">Repeat</keyword>
<sequence>MEVLRPGGRVLLHSLAAEELNGSVGELQAFHEDKGRWAVIVGNAPKLLKPGNLKAIDAIDPVKASITAEVLGEDIFMRICHFLPAAIVTATGNCSRNVHKQLKESISLWQSLCYSLLDEAVITLHLAASDGGVYADQTAEFWRTLFRSGYKADAFYYEHSLRQRCLHSSELFQQHLDGAVYFELRQKVLGASGHTASALKDFVVTVGGWRPWSLRIDLHVAVLDLKKMTLSEPSLASGSERPQRRLRHSSCTVCPGNSPCILVLGGCNDKTHDPCDGLQTLLFLQLLPGCTSGDAKLTELTESADRLELNWKKVPASGQVPQAIWHHAADSFSSGKKVVVFGGDIPPRDPEFIFIGDRAYANYVYILEVDSQRWERVQTQGQVPHWRSLHFGATFSSLTTAEHFVIMGGCEEHLEIFHGGRPATMRGYSLNLSTLRWKRGATRRKGSELFVPAPRMRFGAQRYGRHLLVYGGHGIEAIPEDEELLVLNATDLEWRKAEVANEASEFGVAPAAALAGGCVLGGVQLGPRGVCYASLGSGLLRFDFCLLEMLLAKGVPVTSVHLVDSQYEPDAQGYMRHKVALAQFAAWFSSRGVEVYVHYSLERYAFEARRTSALPKMVLQVDCFELTAAFDQEVKPTLEEVLELGGLYCALTSREGASGAGSMGSTCAWAEIWRLIPETGRMKMESLTCFRPGDVRGIDVDVDKPLPRVAGCFCLPRQTLTLEKQHSDRSLPVLKQISPMVKENLRSPPEKLKPMAARDPMDALPKVSDSEMPKAFAKFPQIDWDQPVNKSVLSKAVADIVKKEQIKDTKRLKAALARLSKVYEKQVGPDGFALIGKPLRLNEETRFACFCMGFH</sequence>
<evidence type="ECO:0000256" key="1">
    <source>
        <dbReference type="ARBA" id="ARBA00022441"/>
    </source>
</evidence>
<evidence type="ECO:0000313" key="4">
    <source>
        <dbReference type="EMBL" id="CAL1139452.1"/>
    </source>
</evidence>
<dbReference type="PANTHER" id="PTHR46093:SF3">
    <property type="entry name" value="ACYL-COA-BINDING DOMAIN-CONTAINING PROTEIN 4"/>
    <property type="match status" value="1"/>
</dbReference>
<dbReference type="EMBL" id="CAMXCT020001043">
    <property type="protein sequence ID" value="CAL1139452.1"/>
    <property type="molecule type" value="Genomic_DNA"/>
</dbReference>
<dbReference type="PANTHER" id="PTHR46093">
    <property type="entry name" value="ACYL-COA-BINDING DOMAIN-CONTAINING PROTEIN 5"/>
    <property type="match status" value="1"/>
</dbReference>
<dbReference type="EMBL" id="CAMXCT030001043">
    <property type="protein sequence ID" value="CAL4773389.1"/>
    <property type="molecule type" value="Genomic_DNA"/>
</dbReference>
<dbReference type="OrthoDB" id="411303at2759"/>
<keyword evidence="1" id="KW-0880">Kelch repeat</keyword>
<gene>
    <name evidence="3" type="ORF">C1SCF055_LOCUS13457</name>
</gene>
<organism evidence="3">
    <name type="scientific">Cladocopium goreaui</name>
    <dbReference type="NCBI Taxonomy" id="2562237"/>
    <lineage>
        <taxon>Eukaryota</taxon>
        <taxon>Sar</taxon>
        <taxon>Alveolata</taxon>
        <taxon>Dinophyceae</taxon>
        <taxon>Suessiales</taxon>
        <taxon>Symbiodiniaceae</taxon>
        <taxon>Cladocopium</taxon>
    </lineage>
</organism>
<accession>A0A9P1FTR8</accession>
<evidence type="ECO:0000313" key="5">
    <source>
        <dbReference type="EMBL" id="CAL4773389.1"/>
    </source>
</evidence>
<evidence type="ECO:0000313" key="6">
    <source>
        <dbReference type="Proteomes" id="UP001152797"/>
    </source>
</evidence>
<dbReference type="Gene3D" id="2.120.10.80">
    <property type="entry name" value="Kelch-type beta propeller"/>
    <property type="match status" value="1"/>
</dbReference>